<feature type="signal peptide" evidence="1">
    <location>
        <begin position="1"/>
        <end position="34"/>
    </location>
</feature>
<dbReference type="RefSeq" id="WP_087282661.1">
    <property type="nucleotide sequence ID" value="NZ_CP021455.1"/>
</dbReference>
<dbReference type="EMBL" id="CP021455">
    <property type="protein sequence ID" value="ARU05976.1"/>
    <property type="molecule type" value="Genomic_DNA"/>
</dbReference>
<keyword evidence="3" id="KW-1185">Reference proteome</keyword>
<evidence type="ECO:0000256" key="1">
    <source>
        <dbReference type="SAM" id="SignalP"/>
    </source>
</evidence>
<dbReference type="AlphaFoldDB" id="A0A1Y0EQX2"/>
<dbReference type="SUPFAM" id="SSF53056">
    <property type="entry name" value="beta-carbonic anhydrase, cab"/>
    <property type="match status" value="1"/>
</dbReference>
<accession>A0A1Y0EQX2</accession>
<gene>
    <name evidence="2" type="ORF">CCO03_16030</name>
</gene>
<dbReference type="InterPro" id="IPR046871">
    <property type="entry name" value="Pro_CA_2"/>
</dbReference>
<organism evidence="2 3">
    <name type="scientific">Comamonas serinivorans</name>
    <dbReference type="NCBI Taxonomy" id="1082851"/>
    <lineage>
        <taxon>Bacteria</taxon>
        <taxon>Pseudomonadati</taxon>
        <taxon>Pseudomonadota</taxon>
        <taxon>Betaproteobacteria</taxon>
        <taxon>Burkholderiales</taxon>
        <taxon>Comamonadaceae</taxon>
        <taxon>Comamonas</taxon>
    </lineage>
</organism>
<reference evidence="2 3" key="1">
    <citation type="submission" date="2017-05" db="EMBL/GenBank/DDBJ databases">
        <authorList>
            <person name="Song R."/>
            <person name="Chenine A.L."/>
            <person name="Ruprecht R.M."/>
        </authorList>
    </citation>
    <scope>NUCLEOTIDE SEQUENCE [LARGE SCALE GENOMIC DNA]</scope>
    <source>
        <strain evidence="2 3">DSM 26136</strain>
    </source>
</reference>
<dbReference type="PROSITE" id="PS51318">
    <property type="entry name" value="TAT"/>
    <property type="match status" value="1"/>
</dbReference>
<dbReference type="GO" id="GO:0004089">
    <property type="term" value="F:carbonate dehydratase activity"/>
    <property type="evidence" value="ECO:0007669"/>
    <property type="project" value="InterPro"/>
</dbReference>
<dbReference type="InterPro" id="IPR036874">
    <property type="entry name" value="Carbonic_anhydrase_sf"/>
</dbReference>
<evidence type="ECO:0000313" key="2">
    <source>
        <dbReference type="EMBL" id="ARU05976.1"/>
    </source>
</evidence>
<evidence type="ECO:0000313" key="3">
    <source>
        <dbReference type="Proteomes" id="UP000196138"/>
    </source>
</evidence>
<keyword evidence="1" id="KW-0732">Signal</keyword>
<proteinExistence type="predicted"/>
<dbReference type="KEGG" id="cser:CCO03_16030"/>
<sequence>MHACCQHLLSRRALLRWTTLAPAVSLGLMPRAHAATTEALLLSCMDFRLMDDIERYMHARGLREKYDHIVLAGASLGAVTDRFPAWNKTFWDHLGLAIQLHQIERVIVIDHRDCGAYRMIVGEAHASSRASETAAHGVQLRRLREAIGERHRHLAVETLLMSLDGSIEVVG</sequence>
<name>A0A1Y0EQX2_9BURK</name>
<dbReference type="Proteomes" id="UP000196138">
    <property type="component" value="Chromosome"/>
</dbReference>
<dbReference type="Pfam" id="PF20393">
    <property type="entry name" value="Pro_CA_2"/>
    <property type="match status" value="1"/>
</dbReference>
<feature type="chain" id="PRO_5013344734" description="Carbonic anhydrase" evidence="1">
    <location>
        <begin position="35"/>
        <end position="171"/>
    </location>
</feature>
<protein>
    <recommendedName>
        <fullName evidence="4">Carbonic anhydrase</fullName>
    </recommendedName>
</protein>
<dbReference type="OrthoDB" id="288525at2"/>
<dbReference type="InterPro" id="IPR006311">
    <property type="entry name" value="TAT_signal"/>
</dbReference>
<dbReference type="Gene3D" id="3.40.1050.10">
    <property type="entry name" value="Carbonic anhydrase"/>
    <property type="match status" value="1"/>
</dbReference>
<evidence type="ECO:0008006" key="4">
    <source>
        <dbReference type="Google" id="ProtNLM"/>
    </source>
</evidence>
<dbReference type="GO" id="GO:0008270">
    <property type="term" value="F:zinc ion binding"/>
    <property type="evidence" value="ECO:0007669"/>
    <property type="project" value="InterPro"/>
</dbReference>